<dbReference type="EMBL" id="BAND01000035">
    <property type="protein sequence ID" value="GAJ28674.1"/>
    <property type="molecule type" value="Genomic_DNA"/>
</dbReference>
<dbReference type="Gene3D" id="3.30.420.10">
    <property type="entry name" value="Ribonuclease H-like superfamily/Ribonuclease H"/>
    <property type="match status" value="1"/>
</dbReference>
<keyword evidence="19" id="KW-1185">Reference proteome</keyword>
<evidence type="ECO:0000256" key="8">
    <source>
        <dbReference type="ARBA" id="ARBA00022490"/>
    </source>
</evidence>
<evidence type="ECO:0000256" key="5">
    <source>
        <dbReference type="ARBA" id="ARBA00007383"/>
    </source>
</evidence>
<dbReference type="PANTHER" id="PTHR10954">
    <property type="entry name" value="RIBONUCLEASE H2 SUBUNIT A"/>
    <property type="match status" value="1"/>
</dbReference>
<feature type="binding site" evidence="14 15">
    <location>
        <position position="21"/>
    </location>
    <ligand>
        <name>a divalent metal cation</name>
        <dbReference type="ChEBI" id="CHEBI:60240"/>
    </ligand>
</feature>
<dbReference type="GO" id="GO:0003723">
    <property type="term" value="F:RNA binding"/>
    <property type="evidence" value="ECO:0007669"/>
    <property type="project" value="UniProtKB-UniRule"/>
</dbReference>
<dbReference type="GO" id="GO:0032299">
    <property type="term" value="C:ribonuclease H2 complex"/>
    <property type="evidence" value="ECO:0007669"/>
    <property type="project" value="TreeGrafter"/>
</dbReference>
<feature type="domain" description="RNase H type-2" evidence="17">
    <location>
        <begin position="15"/>
        <end position="208"/>
    </location>
</feature>
<dbReference type="PROSITE" id="PS51975">
    <property type="entry name" value="RNASE_H_2"/>
    <property type="match status" value="1"/>
</dbReference>
<dbReference type="InterPro" id="IPR036397">
    <property type="entry name" value="RNaseH_sf"/>
</dbReference>
<dbReference type="OrthoDB" id="9803420at2"/>
<evidence type="ECO:0000256" key="4">
    <source>
        <dbReference type="ARBA" id="ARBA00004496"/>
    </source>
</evidence>
<dbReference type="GO" id="GO:0006298">
    <property type="term" value="P:mismatch repair"/>
    <property type="evidence" value="ECO:0007669"/>
    <property type="project" value="TreeGrafter"/>
</dbReference>
<comment type="catalytic activity">
    <reaction evidence="1 14 15 16">
        <text>Endonucleolytic cleavage to 5'-phosphomonoester.</text>
        <dbReference type="EC" id="3.1.26.4"/>
    </reaction>
</comment>
<reference evidence="19" key="1">
    <citation type="journal article" date="2014" name="FEMS Microbiol. Lett.">
        <title>Draft Genomic DNA Sequence of the Facultatively Methylotrophic Bacterium Acidomonas methanolica type strain MB58.</title>
        <authorList>
            <person name="Higashiura N."/>
            <person name="Hadano H."/>
            <person name="Hirakawa H."/>
            <person name="Matsutani M."/>
            <person name="Takabe S."/>
            <person name="Matsushita K."/>
            <person name="Azuma Y."/>
        </authorList>
    </citation>
    <scope>NUCLEOTIDE SEQUENCE [LARGE SCALE GENOMIC DNA]</scope>
    <source>
        <strain evidence="19">MB58</strain>
    </source>
</reference>
<evidence type="ECO:0000259" key="17">
    <source>
        <dbReference type="PROSITE" id="PS51975"/>
    </source>
</evidence>
<evidence type="ECO:0000256" key="10">
    <source>
        <dbReference type="ARBA" id="ARBA00022723"/>
    </source>
</evidence>
<dbReference type="GO" id="GO:0004523">
    <property type="term" value="F:RNA-DNA hybrid ribonuclease activity"/>
    <property type="evidence" value="ECO:0007669"/>
    <property type="project" value="UniProtKB-UniRule"/>
</dbReference>
<name>A0A023D3P7_ACIMT</name>
<sequence length="212" mass="22162">MPDFSLEAALGAPDVLVAGLDEVGRGPLAGPVVAAAVVFRLVPPAGLAVLLDDSKKLSAARRERAFVALCAAPGVELALGAASVPEIERLNIGQATLLAMRRALARLRLVPAMALVDGNRAPDLPCPVRTVVGGDGLSLSIAAASIIAKVVRDRAMTRLSRRHDAYGWERNAGYGTAAHLSALRSIGLTRHHRRGFAPVRDQLALFAMEAAS</sequence>
<evidence type="ECO:0000256" key="11">
    <source>
        <dbReference type="ARBA" id="ARBA00022759"/>
    </source>
</evidence>
<keyword evidence="9 14" id="KW-0540">Nuclease</keyword>
<keyword evidence="10 14" id="KW-0479">Metal-binding</keyword>
<feature type="binding site" evidence="14 15">
    <location>
        <position position="117"/>
    </location>
    <ligand>
        <name>a divalent metal cation</name>
        <dbReference type="ChEBI" id="CHEBI:60240"/>
    </ligand>
</feature>
<evidence type="ECO:0000256" key="2">
    <source>
        <dbReference type="ARBA" id="ARBA00001946"/>
    </source>
</evidence>
<dbReference type="PANTHER" id="PTHR10954:SF18">
    <property type="entry name" value="RIBONUCLEASE HII"/>
    <property type="match status" value="1"/>
</dbReference>
<comment type="caution">
    <text evidence="18">The sequence shown here is derived from an EMBL/GenBank/DDBJ whole genome shotgun (WGS) entry which is preliminary data.</text>
</comment>
<organism evidence="18 19">
    <name type="scientific">Acidomonas methanolica NBRC 104435</name>
    <dbReference type="NCBI Taxonomy" id="1231351"/>
    <lineage>
        <taxon>Bacteria</taxon>
        <taxon>Pseudomonadati</taxon>
        <taxon>Pseudomonadota</taxon>
        <taxon>Alphaproteobacteria</taxon>
        <taxon>Acetobacterales</taxon>
        <taxon>Acetobacteraceae</taxon>
        <taxon>Acidomonas</taxon>
    </lineage>
</organism>
<accession>A0A023D3P7</accession>
<evidence type="ECO:0000313" key="18">
    <source>
        <dbReference type="EMBL" id="GAJ28674.1"/>
    </source>
</evidence>
<dbReference type="SUPFAM" id="SSF53098">
    <property type="entry name" value="Ribonuclease H-like"/>
    <property type="match status" value="1"/>
</dbReference>
<dbReference type="GO" id="GO:0043137">
    <property type="term" value="P:DNA replication, removal of RNA primer"/>
    <property type="evidence" value="ECO:0007669"/>
    <property type="project" value="TreeGrafter"/>
</dbReference>
<evidence type="ECO:0000256" key="9">
    <source>
        <dbReference type="ARBA" id="ARBA00022722"/>
    </source>
</evidence>
<keyword evidence="13 14" id="KW-0464">Manganese</keyword>
<dbReference type="InterPro" id="IPR022898">
    <property type="entry name" value="RNase_HII"/>
</dbReference>
<dbReference type="Pfam" id="PF01351">
    <property type="entry name" value="RNase_HII"/>
    <property type="match status" value="1"/>
</dbReference>
<comment type="subcellular location">
    <subcellularLocation>
        <location evidence="4 14">Cytoplasm</location>
    </subcellularLocation>
</comment>
<proteinExistence type="inferred from homology"/>
<evidence type="ECO:0000256" key="7">
    <source>
        <dbReference type="ARBA" id="ARBA00019179"/>
    </source>
</evidence>
<dbReference type="InterPro" id="IPR012337">
    <property type="entry name" value="RNaseH-like_sf"/>
</dbReference>
<evidence type="ECO:0000256" key="13">
    <source>
        <dbReference type="ARBA" id="ARBA00023211"/>
    </source>
</evidence>
<gene>
    <name evidence="14" type="primary">rnhB</name>
    <name evidence="18" type="ORF">Amme_035_003</name>
</gene>
<evidence type="ECO:0000256" key="3">
    <source>
        <dbReference type="ARBA" id="ARBA00004065"/>
    </source>
</evidence>
<dbReference type="NCBIfam" id="NF000595">
    <property type="entry name" value="PRK00015.1-3"/>
    <property type="match status" value="1"/>
</dbReference>
<keyword evidence="8 14" id="KW-0963">Cytoplasm</keyword>
<evidence type="ECO:0000256" key="14">
    <source>
        <dbReference type="HAMAP-Rule" id="MF_00052"/>
    </source>
</evidence>
<evidence type="ECO:0000256" key="15">
    <source>
        <dbReference type="PROSITE-ProRule" id="PRU01319"/>
    </source>
</evidence>
<keyword evidence="11 14" id="KW-0255">Endonuclease</keyword>
<protein>
    <recommendedName>
        <fullName evidence="7 14">Ribonuclease HII</fullName>
        <shortName evidence="14">RNase HII</shortName>
        <ecNumber evidence="6 14">3.1.26.4</ecNumber>
    </recommendedName>
</protein>
<dbReference type="EC" id="3.1.26.4" evidence="6 14"/>
<dbReference type="RefSeq" id="WP_042057552.1">
    <property type="nucleotide sequence ID" value="NZ_BAND01000035.1"/>
</dbReference>
<evidence type="ECO:0000256" key="6">
    <source>
        <dbReference type="ARBA" id="ARBA00012180"/>
    </source>
</evidence>
<comment type="similarity">
    <text evidence="5 14 16">Belongs to the RNase HII family.</text>
</comment>
<dbReference type="AlphaFoldDB" id="A0A023D3P7"/>
<evidence type="ECO:0000256" key="12">
    <source>
        <dbReference type="ARBA" id="ARBA00022801"/>
    </source>
</evidence>
<dbReference type="InterPro" id="IPR001352">
    <property type="entry name" value="RNase_HII/HIII"/>
</dbReference>
<comment type="cofactor">
    <cofactor evidence="2">
        <name>Mg(2+)</name>
        <dbReference type="ChEBI" id="CHEBI:18420"/>
    </cofactor>
</comment>
<evidence type="ECO:0000256" key="1">
    <source>
        <dbReference type="ARBA" id="ARBA00000077"/>
    </source>
</evidence>
<feature type="binding site" evidence="14 15">
    <location>
        <position position="22"/>
    </location>
    <ligand>
        <name>a divalent metal cation</name>
        <dbReference type="ChEBI" id="CHEBI:60240"/>
    </ligand>
</feature>
<dbReference type="InterPro" id="IPR024567">
    <property type="entry name" value="RNase_HII/HIII_dom"/>
</dbReference>
<dbReference type="GO" id="GO:0030145">
    <property type="term" value="F:manganese ion binding"/>
    <property type="evidence" value="ECO:0007669"/>
    <property type="project" value="UniProtKB-UniRule"/>
</dbReference>
<reference evidence="18 19" key="2">
    <citation type="journal article" date="2014" name="FEMS Microbiol. Lett.">
        <title>Draft genomic DNA sequence of the facultatively methylotrophic bacterium Acidomonas methanolica type strain MB58.</title>
        <authorList>
            <person name="Higashiura N."/>
            <person name="Hadano H."/>
            <person name="Hirakawa H."/>
            <person name="Matsutani M."/>
            <person name="Takabe S."/>
            <person name="Matsushita K."/>
            <person name="Azuma Y."/>
        </authorList>
    </citation>
    <scope>NUCLEOTIDE SEQUENCE [LARGE SCALE GENOMIC DNA]</scope>
    <source>
        <strain evidence="18 19">MB58</strain>
    </source>
</reference>
<dbReference type="HAMAP" id="MF_00052_B">
    <property type="entry name" value="RNase_HII_B"/>
    <property type="match status" value="1"/>
</dbReference>
<dbReference type="CDD" id="cd07182">
    <property type="entry name" value="RNase_HII_bacteria_HII_like"/>
    <property type="match status" value="1"/>
</dbReference>
<comment type="function">
    <text evidence="3 14 16">Endonuclease that specifically degrades the RNA of RNA-DNA hybrids.</text>
</comment>
<dbReference type="Proteomes" id="UP000019760">
    <property type="component" value="Unassembled WGS sequence"/>
</dbReference>
<evidence type="ECO:0000256" key="16">
    <source>
        <dbReference type="RuleBase" id="RU003515"/>
    </source>
</evidence>
<evidence type="ECO:0000313" key="19">
    <source>
        <dbReference type="Proteomes" id="UP000019760"/>
    </source>
</evidence>
<keyword evidence="12 14" id="KW-0378">Hydrolase</keyword>
<comment type="cofactor">
    <cofactor evidence="14 15">
        <name>Mn(2+)</name>
        <dbReference type="ChEBI" id="CHEBI:29035"/>
    </cofactor>
    <cofactor evidence="14 15">
        <name>Mg(2+)</name>
        <dbReference type="ChEBI" id="CHEBI:18420"/>
    </cofactor>
    <text evidence="14 15">Manganese or magnesium. Binds 1 divalent metal ion per monomer in the absence of substrate. May bind a second metal ion after substrate binding.</text>
</comment>
<dbReference type="GO" id="GO:0005737">
    <property type="term" value="C:cytoplasm"/>
    <property type="evidence" value="ECO:0007669"/>
    <property type="project" value="UniProtKB-SubCell"/>
</dbReference>